<protein>
    <submittedName>
        <fullName evidence="1">TFP11-domain-containing protein</fullName>
    </submittedName>
</protein>
<dbReference type="Proteomes" id="UP001497700">
    <property type="component" value="Unassembled WGS sequence"/>
</dbReference>
<sequence length="937" mass="105301">MSIDPGRISKADAAAYSSSSSSDEDEDFDPQADEFRDLNPRKRRRTGRNAKESAALGIFGSESEDDGPGKRWKSKNNLRHKNVSFVSAGKERMTQDPADDNDDNDNNSFDDEDDERNDRPGLGAKFAAAPQVEDDEEDEDEEMTGVGLGFGASTQGLGWTPPTQHQTMSTTGETPSRPPKMKTKYDGVAPLGKGFVPSSANEPVLKANLKDRPSPASQTPKPSAFGGGGKKSFAARMMEKMGYVEGQGLGAEGQGRNVIIEANLRPQGVGLGAVKEKSEHERKEEKRQARLRGEEVIDSDEERKRAKRERKKKGLGSAPGSGASTPKRSKTRYLTVNDIQKAAPGLHIPDAFAPILDLTGRDRKLLTSTSALLTPTAGTEVAAQTEARKLAIRAQGDLAAFVEEWKNISERKAWLAMEETQYQQELRDLETEFSGLAVFSSVLDGVYQAASDKEWDLVIAGLKKAESASSNHGDKELASIAVSVIYPFLKDAVQGWQPLDDPKLGNFSSDLSDIKGLLDLKLDKNSITRWQDSEIDGTHRHHTRSTTPWESMVYQVLFPKLVTAISQTWDVYDAVPLLGFFERWELLLPDFVRSTLLEQVVRRLEGAIGNWKPKKKHENLHIWLFPWLQHLPVHHLDPKGTGLVAEVRRKLRQLIDAWDYSKGVVPGLKQWKDVFRPTKDQDQWRPLVMYHVLPGMGRYLRTNFRVDPSNQEPYLEMLNGVIKWTDVISTSMVGEVIVSEVFPMWHDILYQWLTSADANYEEVGQWFEWWKDEVFPKDITSLPSVAAEFEKGTAMIETALDLGVDVKSKLPRPDGRPAHQSKSRSHKPKPDRRHEPVLPPQTLEKPEPTFRDEVEEWCQENDLQFIPVRKANEEGKHYFRITARMDGKGGVLAYFRGGDSLVVESRKTNLELKRNMKDDWGLLIEPLYQEVEQGGRR</sequence>
<name>A0ACB9Z9K9_9PEZI</name>
<evidence type="ECO:0000313" key="2">
    <source>
        <dbReference type="Proteomes" id="UP001497700"/>
    </source>
</evidence>
<evidence type="ECO:0000313" key="1">
    <source>
        <dbReference type="EMBL" id="KAI4868182.1"/>
    </source>
</evidence>
<dbReference type="EMBL" id="MU393440">
    <property type="protein sequence ID" value="KAI4868182.1"/>
    <property type="molecule type" value="Genomic_DNA"/>
</dbReference>
<comment type="caution">
    <text evidence="1">The sequence shown here is derived from an EMBL/GenBank/DDBJ whole genome shotgun (WGS) entry which is preliminary data.</text>
</comment>
<reference evidence="1 2" key="1">
    <citation type="journal article" date="2022" name="New Phytol.">
        <title>Ecological generalism drives hyperdiversity of secondary metabolite gene clusters in xylarialean endophytes.</title>
        <authorList>
            <person name="Franco M.E.E."/>
            <person name="Wisecaver J.H."/>
            <person name="Arnold A.E."/>
            <person name="Ju Y.M."/>
            <person name="Slot J.C."/>
            <person name="Ahrendt S."/>
            <person name="Moore L.P."/>
            <person name="Eastman K.E."/>
            <person name="Scott K."/>
            <person name="Konkel Z."/>
            <person name="Mondo S.J."/>
            <person name="Kuo A."/>
            <person name="Hayes R.D."/>
            <person name="Haridas S."/>
            <person name="Andreopoulos B."/>
            <person name="Riley R."/>
            <person name="LaButti K."/>
            <person name="Pangilinan J."/>
            <person name="Lipzen A."/>
            <person name="Amirebrahimi M."/>
            <person name="Yan J."/>
            <person name="Adam C."/>
            <person name="Keymanesh K."/>
            <person name="Ng V."/>
            <person name="Louie K."/>
            <person name="Northen T."/>
            <person name="Drula E."/>
            <person name="Henrissat B."/>
            <person name="Hsieh H.M."/>
            <person name="Youens-Clark K."/>
            <person name="Lutzoni F."/>
            <person name="Miadlikowska J."/>
            <person name="Eastwood D.C."/>
            <person name="Hamelin R.C."/>
            <person name="Grigoriev I.V."/>
            <person name="U'Ren J.M."/>
        </authorList>
    </citation>
    <scope>NUCLEOTIDE SEQUENCE [LARGE SCALE GENOMIC DNA]</scope>
    <source>
        <strain evidence="1 2">CBS 119005</strain>
    </source>
</reference>
<gene>
    <name evidence="1" type="ORF">F4820DRAFT_411065</name>
</gene>
<keyword evidence="2" id="KW-1185">Reference proteome</keyword>
<accession>A0ACB9Z9K9</accession>
<proteinExistence type="predicted"/>
<organism evidence="1 2">
    <name type="scientific">Hypoxylon rubiginosum</name>
    <dbReference type="NCBI Taxonomy" id="110542"/>
    <lineage>
        <taxon>Eukaryota</taxon>
        <taxon>Fungi</taxon>
        <taxon>Dikarya</taxon>
        <taxon>Ascomycota</taxon>
        <taxon>Pezizomycotina</taxon>
        <taxon>Sordariomycetes</taxon>
        <taxon>Xylariomycetidae</taxon>
        <taxon>Xylariales</taxon>
        <taxon>Hypoxylaceae</taxon>
        <taxon>Hypoxylon</taxon>
    </lineage>
</organism>